<reference evidence="1 2" key="1">
    <citation type="submission" date="2015-01" db="EMBL/GenBank/DDBJ databases">
        <title>Evolution of Trichinella species and genotypes.</title>
        <authorList>
            <person name="Korhonen P.K."/>
            <person name="Edoardo P."/>
            <person name="Giuseppe L.R."/>
            <person name="Gasser R.B."/>
        </authorList>
    </citation>
    <scope>NUCLEOTIDE SEQUENCE [LARGE SCALE GENOMIC DNA]</scope>
    <source>
        <strain evidence="1">ISS2496</strain>
    </source>
</reference>
<dbReference type="Proteomes" id="UP000054783">
    <property type="component" value="Unassembled WGS sequence"/>
</dbReference>
<proteinExistence type="predicted"/>
<protein>
    <submittedName>
        <fullName evidence="1">Uncharacterized protein</fullName>
    </submittedName>
</protein>
<evidence type="ECO:0000313" key="1">
    <source>
        <dbReference type="EMBL" id="KRY19298.1"/>
    </source>
</evidence>
<dbReference type="EMBL" id="JYDQ01000037">
    <property type="protein sequence ID" value="KRY19298.1"/>
    <property type="molecule type" value="Genomic_DNA"/>
</dbReference>
<evidence type="ECO:0000313" key="2">
    <source>
        <dbReference type="Proteomes" id="UP000054783"/>
    </source>
</evidence>
<name>A0A0V1A3E0_9BILA</name>
<sequence>MPLLWTTMLGKYTAGWLANFVKLQQSGLKAVPDFLRQAFKNSRLVSFSKMTLPNNAGKC</sequence>
<dbReference type="OrthoDB" id="10270431at2759"/>
<keyword evidence="2" id="KW-1185">Reference proteome</keyword>
<gene>
    <name evidence="1" type="ORF">T12_8060</name>
</gene>
<dbReference type="AlphaFoldDB" id="A0A0V1A3E0"/>
<organism evidence="1 2">
    <name type="scientific">Trichinella patagoniensis</name>
    <dbReference type="NCBI Taxonomy" id="990121"/>
    <lineage>
        <taxon>Eukaryota</taxon>
        <taxon>Metazoa</taxon>
        <taxon>Ecdysozoa</taxon>
        <taxon>Nematoda</taxon>
        <taxon>Enoplea</taxon>
        <taxon>Dorylaimia</taxon>
        <taxon>Trichinellida</taxon>
        <taxon>Trichinellidae</taxon>
        <taxon>Trichinella</taxon>
    </lineage>
</organism>
<accession>A0A0V1A3E0</accession>
<comment type="caution">
    <text evidence="1">The sequence shown here is derived from an EMBL/GenBank/DDBJ whole genome shotgun (WGS) entry which is preliminary data.</text>
</comment>